<dbReference type="AlphaFoldDB" id="A0A6A6SVR7"/>
<reference evidence="1" key="1">
    <citation type="journal article" date="2020" name="Stud. Mycol.">
        <title>101 Dothideomycetes genomes: a test case for predicting lifestyles and emergence of pathogens.</title>
        <authorList>
            <person name="Haridas S."/>
            <person name="Albert R."/>
            <person name="Binder M."/>
            <person name="Bloem J."/>
            <person name="Labutti K."/>
            <person name="Salamov A."/>
            <person name="Andreopoulos B."/>
            <person name="Baker S."/>
            <person name="Barry K."/>
            <person name="Bills G."/>
            <person name="Bluhm B."/>
            <person name="Cannon C."/>
            <person name="Castanera R."/>
            <person name="Culley D."/>
            <person name="Daum C."/>
            <person name="Ezra D."/>
            <person name="Gonzalez J."/>
            <person name="Henrissat B."/>
            <person name="Kuo A."/>
            <person name="Liang C."/>
            <person name="Lipzen A."/>
            <person name="Lutzoni F."/>
            <person name="Magnuson J."/>
            <person name="Mondo S."/>
            <person name="Nolan M."/>
            <person name="Ohm R."/>
            <person name="Pangilinan J."/>
            <person name="Park H.-J."/>
            <person name="Ramirez L."/>
            <person name="Alfaro M."/>
            <person name="Sun H."/>
            <person name="Tritt A."/>
            <person name="Yoshinaga Y."/>
            <person name="Zwiers L.-H."/>
            <person name="Turgeon B."/>
            <person name="Goodwin S."/>
            <person name="Spatafora J."/>
            <person name="Crous P."/>
            <person name="Grigoriev I."/>
        </authorList>
    </citation>
    <scope>NUCLEOTIDE SEQUENCE</scope>
    <source>
        <strain evidence="1">CBS 122681</strain>
    </source>
</reference>
<sequence length="203" mass="23100">MTDKITTQDQAIELLSSLYQQITDLDLKHRETRSLSTTSLSTEAAEDRLKLLEELTQERGLVQRTIQETLENAEFTRRYSFALGVKVGEKLAKQRQLEAEGLTPYSPDVPEQGDDEARLLAAYTTFMELNDELVGKMAALELNGEPDRSKVEEEFGKEGQLVVQDILESLGTDRLENFLRAVQVGRRYCGEVEKDWRPSENRS</sequence>
<protein>
    <submittedName>
        <fullName evidence="1">Uncharacterized protein</fullName>
    </submittedName>
</protein>
<dbReference type="Proteomes" id="UP000799324">
    <property type="component" value="Unassembled WGS sequence"/>
</dbReference>
<evidence type="ECO:0000313" key="2">
    <source>
        <dbReference type="Proteomes" id="UP000799324"/>
    </source>
</evidence>
<organism evidence="1 2">
    <name type="scientific">Lophiostoma macrostomum CBS 122681</name>
    <dbReference type="NCBI Taxonomy" id="1314788"/>
    <lineage>
        <taxon>Eukaryota</taxon>
        <taxon>Fungi</taxon>
        <taxon>Dikarya</taxon>
        <taxon>Ascomycota</taxon>
        <taxon>Pezizomycotina</taxon>
        <taxon>Dothideomycetes</taxon>
        <taxon>Pleosporomycetidae</taxon>
        <taxon>Pleosporales</taxon>
        <taxon>Lophiostomataceae</taxon>
        <taxon>Lophiostoma</taxon>
    </lineage>
</organism>
<name>A0A6A6SVR7_9PLEO</name>
<dbReference type="EMBL" id="MU004419">
    <property type="protein sequence ID" value="KAF2651692.1"/>
    <property type="molecule type" value="Genomic_DNA"/>
</dbReference>
<evidence type="ECO:0000313" key="1">
    <source>
        <dbReference type="EMBL" id="KAF2651692.1"/>
    </source>
</evidence>
<proteinExistence type="predicted"/>
<accession>A0A6A6SVR7</accession>
<keyword evidence="2" id="KW-1185">Reference proteome</keyword>
<gene>
    <name evidence="1" type="ORF">K491DRAFT_760871</name>
</gene>